<organism evidence="2 3">
    <name type="scientific">Modicisalibacter muralis</name>
    <dbReference type="NCBI Taxonomy" id="119000"/>
    <lineage>
        <taxon>Bacteria</taxon>
        <taxon>Pseudomonadati</taxon>
        <taxon>Pseudomonadota</taxon>
        <taxon>Gammaproteobacteria</taxon>
        <taxon>Oceanospirillales</taxon>
        <taxon>Halomonadaceae</taxon>
        <taxon>Modicisalibacter</taxon>
    </lineage>
</organism>
<feature type="transmembrane region" description="Helical" evidence="1">
    <location>
        <begin position="35"/>
        <end position="53"/>
    </location>
</feature>
<feature type="transmembrane region" description="Helical" evidence="1">
    <location>
        <begin position="198"/>
        <end position="215"/>
    </location>
</feature>
<name>A0A1G9LZF8_9GAMM</name>
<dbReference type="AlphaFoldDB" id="A0A1G9LZF8"/>
<protein>
    <submittedName>
        <fullName evidence="2">Uncharacterized protein</fullName>
    </submittedName>
</protein>
<gene>
    <name evidence="2" type="ORF">SAMN05661010_02236</name>
</gene>
<feature type="transmembrane region" description="Helical" evidence="1">
    <location>
        <begin position="62"/>
        <end position="81"/>
    </location>
</feature>
<sequence length="262" mass="29908">MYSFRAKKIQLFLLILLLSVPLFSAIAIYAIQPSLVLLSFILLFVMAFNCIFLKGNDFFSPLTWFSFTYLGYVIGGLYYSMGGEYYGKFIELTGIPFQEVPFYMMISLLWATICYGSLCIGYSIFSRDGDFIPKVKMAGLFCARNFRTVSFVIIPLFLITGLLYWLYVAEVLAGNVISLIINFQAFRHLNAEVHITTLPYHFYYVGILLWLLNIVQSGKKVGGFFIFFSLIGFIIDLTQGQIMQPMTFLIMQVVFYNMSTGG</sequence>
<keyword evidence="1" id="KW-0812">Transmembrane</keyword>
<keyword evidence="1" id="KW-1133">Transmembrane helix</keyword>
<evidence type="ECO:0000256" key="1">
    <source>
        <dbReference type="SAM" id="Phobius"/>
    </source>
</evidence>
<dbReference type="EMBL" id="FNGI01000006">
    <property type="protein sequence ID" value="SDL67410.1"/>
    <property type="molecule type" value="Genomic_DNA"/>
</dbReference>
<feature type="transmembrane region" description="Helical" evidence="1">
    <location>
        <begin position="101"/>
        <end position="125"/>
    </location>
</feature>
<reference evidence="2 3" key="1">
    <citation type="submission" date="2016-10" db="EMBL/GenBank/DDBJ databases">
        <authorList>
            <person name="de Groot N.N."/>
        </authorList>
    </citation>
    <scope>NUCLEOTIDE SEQUENCE [LARGE SCALE GENOMIC DNA]</scope>
    <source>
        <strain evidence="2 3">DSM 14789</strain>
    </source>
</reference>
<dbReference type="STRING" id="119000.SAMN05661010_02236"/>
<evidence type="ECO:0000313" key="2">
    <source>
        <dbReference type="EMBL" id="SDL67410.1"/>
    </source>
</evidence>
<accession>A0A1G9LZF8</accession>
<proteinExistence type="predicted"/>
<feature type="transmembrane region" description="Helical" evidence="1">
    <location>
        <begin position="137"/>
        <end position="158"/>
    </location>
</feature>
<feature type="transmembrane region" description="Helical" evidence="1">
    <location>
        <begin position="221"/>
        <end position="238"/>
    </location>
</feature>
<dbReference type="Proteomes" id="UP000198654">
    <property type="component" value="Unassembled WGS sequence"/>
</dbReference>
<keyword evidence="1" id="KW-0472">Membrane</keyword>
<keyword evidence="3" id="KW-1185">Reference proteome</keyword>
<evidence type="ECO:0000313" key="3">
    <source>
        <dbReference type="Proteomes" id="UP000198654"/>
    </source>
</evidence>